<evidence type="ECO:0000313" key="2">
    <source>
        <dbReference type="EMBL" id="AFY83327.1"/>
    </source>
</evidence>
<keyword evidence="3" id="KW-1185">Reference proteome</keyword>
<accession>K9TKF6</accession>
<keyword evidence="1" id="KW-0812">Transmembrane</keyword>
<feature type="transmembrane region" description="Helical" evidence="1">
    <location>
        <begin position="90"/>
        <end position="112"/>
    </location>
</feature>
<proteinExistence type="predicted"/>
<dbReference type="Proteomes" id="UP000010367">
    <property type="component" value="Chromosome"/>
</dbReference>
<organism evidence="2 3">
    <name type="scientific">Oscillatoria acuminata PCC 6304</name>
    <dbReference type="NCBI Taxonomy" id="56110"/>
    <lineage>
        <taxon>Bacteria</taxon>
        <taxon>Bacillati</taxon>
        <taxon>Cyanobacteriota</taxon>
        <taxon>Cyanophyceae</taxon>
        <taxon>Oscillatoriophycideae</taxon>
        <taxon>Oscillatoriales</taxon>
        <taxon>Oscillatoriaceae</taxon>
        <taxon>Oscillatoria</taxon>
    </lineage>
</organism>
<dbReference type="KEGG" id="oac:Oscil6304_3769"/>
<evidence type="ECO:0000256" key="1">
    <source>
        <dbReference type="SAM" id="Phobius"/>
    </source>
</evidence>
<keyword evidence="1" id="KW-1133">Transmembrane helix</keyword>
<dbReference type="RefSeq" id="WP_015149954.1">
    <property type="nucleotide sequence ID" value="NC_019693.1"/>
</dbReference>
<reference evidence="2 3" key="1">
    <citation type="submission" date="2012-06" db="EMBL/GenBank/DDBJ databases">
        <title>Finished chromosome of genome of Oscillatoria acuminata PCC 6304.</title>
        <authorList>
            <consortium name="US DOE Joint Genome Institute"/>
            <person name="Gugger M."/>
            <person name="Coursin T."/>
            <person name="Rippka R."/>
            <person name="Tandeau De Marsac N."/>
            <person name="Huntemann M."/>
            <person name="Wei C.-L."/>
            <person name="Han J."/>
            <person name="Detter J.C."/>
            <person name="Han C."/>
            <person name="Tapia R."/>
            <person name="Davenport K."/>
            <person name="Daligault H."/>
            <person name="Erkkila T."/>
            <person name="Gu W."/>
            <person name="Munk A.C.C."/>
            <person name="Teshima H."/>
            <person name="Xu Y."/>
            <person name="Chain P."/>
            <person name="Chen A."/>
            <person name="Krypides N."/>
            <person name="Mavromatis K."/>
            <person name="Markowitz V."/>
            <person name="Szeto E."/>
            <person name="Ivanova N."/>
            <person name="Mikhailova N."/>
            <person name="Ovchinnikova G."/>
            <person name="Pagani I."/>
            <person name="Pati A."/>
            <person name="Goodwin L."/>
            <person name="Peters L."/>
            <person name="Pitluck S."/>
            <person name="Woyke T."/>
            <person name="Kerfeld C."/>
        </authorList>
    </citation>
    <scope>NUCLEOTIDE SEQUENCE [LARGE SCALE GENOMIC DNA]</scope>
    <source>
        <strain evidence="2 3">PCC 6304</strain>
    </source>
</reference>
<dbReference type="HOGENOM" id="CLU_100484_0_0_3"/>
<dbReference type="InParanoid" id="K9TKF6"/>
<dbReference type="EMBL" id="CP003607">
    <property type="protein sequence ID" value="AFY83327.1"/>
    <property type="molecule type" value="Genomic_DNA"/>
</dbReference>
<dbReference type="AlphaFoldDB" id="K9TKF6"/>
<gene>
    <name evidence="2" type="ORF">Oscil6304_3769</name>
</gene>
<protein>
    <submittedName>
        <fullName evidence="2">Uncharacterized protein</fullName>
    </submittedName>
</protein>
<sequence>MLLDYPQDREIHAVRPDLKELPIPKTELKRLSGLDIEAVNHFSIPTLLSLDPGPDSPGLIRYLPFLVAFAVGLTYPVAIALLNLTFPFEWLFLSTQLVVGLFLTKLVQFFWVKKHVGQSLPGLLHEVERFNDIIRVIDINDRLEEVGNPDVHLRDREQVLEALQLTKEDLIRALRTERILRKHKTFIARNPEIFANNLTALAALQVTDKASEHGRLLNEALQIALSANQEIGKLSHQSPSPYPQSPDST</sequence>
<feature type="transmembrane region" description="Helical" evidence="1">
    <location>
        <begin position="62"/>
        <end position="84"/>
    </location>
</feature>
<dbReference type="eggNOG" id="ENOG502ZB2X">
    <property type="taxonomic scope" value="Bacteria"/>
</dbReference>
<name>K9TKF6_9CYAN</name>
<dbReference type="STRING" id="56110.Oscil6304_3769"/>
<keyword evidence="1" id="KW-0472">Membrane</keyword>
<evidence type="ECO:0000313" key="3">
    <source>
        <dbReference type="Proteomes" id="UP000010367"/>
    </source>
</evidence>
<dbReference type="PATRIC" id="fig|56110.3.peg.4536"/>